<accession>A0A0E9XTK2</accession>
<protein>
    <submittedName>
        <fullName evidence="1">Uncharacterized protein</fullName>
    </submittedName>
</protein>
<reference evidence="1" key="2">
    <citation type="journal article" date="2015" name="Fish Shellfish Immunol.">
        <title>Early steps in the European eel (Anguilla anguilla)-Vibrio vulnificus interaction in the gills: Role of the RtxA13 toxin.</title>
        <authorList>
            <person name="Callol A."/>
            <person name="Pajuelo D."/>
            <person name="Ebbesson L."/>
            <person name="Teles M."/>
            <person name="MacKenzie S."/>
            <person name="Amaro C."/>
        </authorList>
    </citation>
    <scope>NUCLEOTIDE SEQUENCE</scope>
</reference>
<organism evidence="1">
    <name type="scientific">Anguilla anguilla</name>
    <name type="common">European freshwater eel</name>
    <name type="synonym">Muraena anguilla</name>
    <dbReference type="NCBI Taxonomy" id="7936"/>
    <lineage>
        <taxon>Eukaryota</taxon>
        <taxon>Metazoa</taxon>
        <taxon>Chordata</taxon>
        <taxon>Craniata</taxon>
        <taxon>Vertebrata</taxon>
        <taxon>Euteleostomi</taxon>
        <taxon>Actinopterygii</taxon>
        <taxon>Neopterygii</taxon>
        <taxon>Teleostei</taxon>
        <taxon>Anguilliformes</taxon>
        <taxon>Anguillidae</taxon>
        <taxon>Anguilla</taxon>
    </lineage>
</organism>
<reference evidence="1" key="1">
    <citation type="submission" date="2014-11" db="EMBL/GenBank/DDBJ databases">
        <authorList>
            <person name="Amaro Gonzalez C."/>
        </authorList>
    </citation>
    <scope>NUCLEOTIDE SEQUENCE</scope>
</reference>
<proteinExistence type="predicted"/>
<evidence type="ECO:0000313" key="1">
    <source>
        <dbReference type="EMBL" id="JAI06068.1"/>
    </source>
</evidence>
<dbReference type="EMBL" id="GBXM01002510">
    <property type="protein sequence ID" value="JAI06068.1"/>
    <property type="molecule type" value="Transcribed_RNA"/>
</dbReference>
<dbReference type="AlphaFoldDB" id="A0A0E9XTK2"/>
<sequence>MENIYIVLLIFCCINKCHILSGYNNKKVYID</sequence>
<name>A0A0E9XTK2_ANGAN</name>